<reference evidence="2" key="1">
    <citation type="journal article" date="2021" name="PeerJ">
        <title>Extensive microbial diversity within the chicken gut microbiome revealed by metagenomics and culture.</title>
        <authorList>
            <person name="Gilroy R."/>
            <person name="Ravi A."/>
            <person name="Getino M."/>
            <person name="Pursley I."/>
            <person name="Horton D.L."/>
            <person name="Alikhan N.F."/>
            <person name="Baker D."/>
            <person name="Gharbi K."/>
            <person name="Hall N."/>
            <person name="Watson M."/>
            <person name="Adriaenssens E.M."/>
            <person name="Foster-Nyarko E."/>
            <person name="Jarju S."/>
            <person name="Secka A."/>
            <person name="Antonio M."/>
            <person name="Oren A."/>
            <person name="Chaudhuri R.R."/>
            <person name="La Ragione R."/>
            <person name="Hildebrand F."/>
            <person name="Pallen M.J."/>
        </authorList>
    </citation>
    <scope>NUCLEOTIDE SEQUENCE</scope>
    <source>
        <strain evidence="2">ChiGjej4B4-7305</strain>
    </source>
</reference>
<proteinExistence type="predicted"/>
<dbReference type="InterPro" id="IPR036188">
    <property type="entry name" value="FAD/NAD-bd_sf"/>
</dbReference>
<reference evidence="2" key="2">
    <citation type="submission" date="2021-04" db="EMBL/GenBank/DDBJ databases">
        <authorList>
            <person name="Gilroy R."/>
        </authorList>
    </citation>
    <scope>NUCLEOTIDE SEQUENCE</scope>
    <source>
        <strain evidence="2">ChiGjej4B4-7305</strain>
    </source>
</reference>
<feature type="domain" description="FAD-binding" evidence="1">
    <location>
        <begin position="2"/>
        <end position="317"/>
    </location>
</feature>
<dbReference type="EMBL" id="DXBY01000126">
    <property type="protein sequence ID" value="HIZ35572.1"/>
    <property type="molecule type" value="Genomic_DNA"/>
</dbReference>
<protein>
    <submittedName>
        <fullName evidence="2">FAD-dependent monooxygenase</fullName>
    </submittedName>
</protein>
<dbReference type="GO" id="GO:0071949">
    <property type="term" value="F:FAD binding"/>
    <property type="evidence" value="ECO:0007669"/>
    <property type="project" value="InterPro"/>
</dbReference>
<dbReference type="Proteomes" id="UP000824037">
    <property type="component" value="Unassembled WGS sequence"/>
</dbReference>
<dbReference type="AlphaFoldDB" id="A0A9D2J447"/>
<dbReference type="PANTHER" id="PTHR46865:SF2">
    <property type="entry name" value="MONOOXYGENASE"/>
    <property type="match status" value="1"/>
</dbReference>
<dbReference type="GO" id="GO:0004497">
    <property type="term" value="F:monooxygenase activity"/>
    <property type="evidence" value="ECO:0007669"/>
    <property type="project" value="UniProtKB-KW"/>
</dbReference>
<accession>A0A9D2J447</accession>
<dbReference type="Gene3D" id="3.30.9.10">
    <property type="entry name" value="D-Amino Acid Oxidase, subunit A, domain 2"/>
    <property type="match status" value="1"/>
</dbReference>
<dbReference type="Pfam" id="PF01494">
    <property type="entry name" value="FAD_binding_3"/>
    <property type="match status" value="1"/>
</dbReference>
<name>A0A9D2J447_9MICO</name>
<gene>
    <name evidence="2" type="ORF">H9815_07320</name>
</gene>
<dbReference type="PANTHER" id="PTHR46865">
    <property type="entry name" value="OXIDOREDUCTASE-RELATED"/>
    <property type="match status" value="1"/>
</dbReference>
<dbReference type="Gene3D" id="3.50.50.60">
    <property type="entry name" value="FAD/NAD(P)-binding domain"/>
    <property type="match status" value="1"/>
</dbReference>
<evidence type="ECO:0000259" key="1">
    <source>
        <dbReference type="Pfam" id="PF01494"/>
    </source>
</evidence>
<dbReference type="PRINTS" id="PR00420">
    <property type="entry name" value="RNGMNOXGNASE"/>
</dbReference>
<keyword evidence="2" id="KW-0560">Oxidoreductase</keyword>
<sequence length="398" mass="43382">MDVLVSGASVAGPVLAHWLARAGVRTTVVEQTPQLRLGTGGHAVDLFAPAMTVAERMGIADRLRGAATSSTRLRLERPGRAPIEIGRSALLDDAGTDRHLEIMRGDLTRMLYDLTRDEVDYRFGDSIAGLTEASGGVDVTFERGDSRRFDLVIGADGLHSNVRRLAFGPEEDFRRYLGAYLAVFTVTNDHDLCGQTLLHLDVDRTLAMYAVPGTGQARVVVIFRRREESQLDRRDVAEQKRMLGKELAAADWLVPRLLEQLEEADDFYLDSITQIVMPNWSKGRVSLVGDAAFSPGPAVGGGSSLAIVSAYLLARSIEKNAGDYREAFATYATWVRDYVHACRGVGPRILATGVPGSRAQVRFVTWAMRALPHLPVGVRRRLVAGGATRALSAFELPA</sequence>
<comment type="caution">
    <text evidence="2">The sequence shown here is derived from an EMBL/GenBank/DDBJ whole genome shotgun (WGS) entry which is preliminary data.</text>
</comment>
<dbReference type="InterPro" id="IPR002938">
    <property type="entry name" value="FAD-bd"/>
</dbReference>
<evidence type="ECO:0000313" key="3">
    <source>
        <dbReference type="Proteomes" id="UP000824037"/>
    </source>
</evidence>
<evidence type="ECO:0000313" key="2">
    <source>
        <dbReference type="EMBL" id="HIZ35572.1"/>
    </source>
</evidence>
<dbReference type="SUPFAM" id="SSF51905">
    <property type="entry name" value="FAD/NAD(P)-binding domain"/>
    <property type="match status" value="1"/>
</dbReference>
<dbReference type="InterPro" id="IPR051704">
    <property type="entry name" value="FAD_aromatic-hydroxylase"/>
</dbReference>
<organism evidence="2 3">
    <name type="scientific">Candidatus Ruania gallistercoris</name>
    <dbReference type="NCBI Taxonomy" id="2838746"/>
    <lineage>
        <taxon>Bacteria</taxon>
        <taxon>Bacillati</taxon>
        <taxon>Actinomycetota</taxon>
        <taxon>Actinomycetes</taxon>
        <taxon>Micrococcales</taxon>
        <taxon>Ruaniaceae</taxon>
        <taxon>Ruania</taxon>
    </lineage>
</organism>
<keyword evidence="2" id="KW-0503">Monooxygenase</keyword>